<evidence type="ECO:0000313" key="3">
    <source>
        <dbReference type="Proteomes" id="UP000525336"/>
    </source>
</evidence>
<dbReference type="Proteomes" id="UP000525336">
    <property type="component" value="Unassembled WGS sequence"/>
</dbReference>
<comment type="caution">
    <text evidence="2">The sequence shown here is derived from an EMBL/GenBank/DDBJ whole genome shotgun (WGS) entry which is preliminary data.</text>
</comment>
<gene>
    <name evidence="2" type="ORF">F0245_16570</name>
</gene>
<dbReference type="RefSeq" id="WP_171368540.1">
    <property type="nucleotide sequence ID" value="NZ_VTXW01000017.1"/>
</dbReference>
<protein>
    <submittedName>
        <fullName evidence="2">Uncharacterized protein</fullName>
    </submittedName>
</protein>
<accession>A0A7Y4DSW3</accession>
<dbReference type="EMBL" id="VTXW01000017">
    <property type="protein sequence ID" value="NOH34958.1"/>
    <property type="molecule type" value="Genomic_DNA"/>
</dbReference>
<evidence type="ECO:0000313" key="2">
    <source>
        <dbReference type="EMBL" id="NOH34958.1"/>
    </source>
</evidence>
<name>A0A7Y4DSW3_9VIBR</name>
<organism evidence="2 3">
    <name type="scientific">Vibrio chagasii</name>
    <dbReference type="NCBI Taxonomy" id="170679"/>
    <lineage>
        <taxon>Bacteria</taxon>
        <taxon>Pseudomonadati</taxon>
        <taxon>Pseudomonadota</taxon>
        <taxon>Gammaproteobacteria</taxon>
        <taxon>Vibrionales</taxon>
        <taxon>Vibrionaceae</taxon>
        <taxon>Vibrio</taxon>
    </lineage>
</organism>
<proteinExistence type="predicted"/>
<feature type="region of interest" description="Disordered" evidence="1">
    <location>
        <begin position="41"/>
        <end position="65"/>
    </location>
</feature>
<reference evidence="2 3" key="1">
    <citation type="submission" date="2019-09" db="EMBL/GenBank/DDBJ databases">
        <title>Draft genome sequencing and comparative genomics of hatchery-associated Vibrios.</title>
        <authorList>
            <person name="Kehlet-Delgado H."/>
            <person name="Mueller R.S."/>
        </authorList>
    </citation>
    <scope>NUCLEOTIDE SEQUENCE [LARGE SCALE GENOMIC DNA]</scope>
    <source>
        <strain evidence="2 3">00-90-10</strain>
    </source>
</reference>
<evidence type="ECO:0000256" key="1">
    <source>
        <dbReference type="SAM" id="MobiDB-lite"/>
    </source>
</evidence>
<sequence length="65" mass="7509">MNEYQCENCTVAYCFDDCNSSLAQRDMVDMEEAVERIQVCQEPEQREQENSGTKIPTSKAGRDFH</sequence>
<dbReference type="AlphaFoldDB" id="A0A7Y4DSW3"/>